<dbReference type="AlphaFoldDB" id="K3YT59"/>
<dbReference type="EMBL" id="AGNK02000058">
    <property type="status" value="NOT_ANNOTATED_CDS"/>
    <property type="molecule type" value="Genomic_DNA"/>
</dbReference>
<dbReference type="Proteomes" id="UP000004995">
    <property type="component" value="Unassembled WGS sequence"/>
</dbReference>
<dbReference type="GO" id="GO:0005743">
    <property type="term" value="C:mitochondrial inner membrane"/>
    <property type="evidence" value="ECO:0007669"/>
    <property type="project" value="UniProtKB-SubCell"/>
</dbReference>
<evidence type="ECO:0000256" key="8">
    <source>
        <dbReference type="ARBA" id="ARBA00022837"/>
    </source>
</evidence>
<dbReference type="STRING" id="4555.K3YT59"/>
<evidence type="ECO:0000313" key="16">
    <source>
        <dbReference type="Proteomes" id="UP000004995"/>
    </source>
</evidence>
<feature type="repeat" description="Solcar" evidence="12">
    <location>
        <begin position="201"/>
        <end position="284"/>
    </location>
</feature>
<dbReference type="InParanoid" id="K3YT59"/>
<reference evidence="16" key="1">
    <citation type="journal article" date="2012" name="Nat. Biotechnol.">
        <title>Reference genome sequence of the model plant Setaria.</title>
        <authorList>
            <person name="Bennetzen J.L."/>
            <person name="Schmutz J."/>
            <person name="Wang H."/>
            <person name="Percifield R."/>
            <person name="Hawkins J."/>
            <person name="Pontaroli A.C."/>
            <person name="Estep M."/>
            <person name="Feng L."/>
            <person name="Vaughn J.N."/>
            <person name="Grimwood J."/>
            <person name="Jenkins J."/>
            <person name="Barry K."/>
            <person name="Lindquist E."/>
            <person name="Hellsten U."/>
            <person name="Deshpande S."/>
            <person name="Wang X."/>
            <person name="Wu X."/>
            <person name="Mitros T."/>
            <person name="Triplett J."/>
            <person name="Yang X."/>
            <person name="Ye C.Y."/>
            <person name="Mauro-Herrera M."/>
            <person name="Wang L."/>
            <person name="Li P."/>
            <person name="Sharma M."/>
            <person name="Sharma R."/>
            <person name="Ronald P.C."/>
            <person name="Panaud O."/>
            <person name="Kellogg E.A."/>
            <person name="Brutnell T.P."/>
            <person name="Doust A.N."/>
            <person name="Tuskan G.A."/>
            <person name="Rokhsar D."/>
            <person name="Devos K.M."/>
        </authorList>
    </citation>
    <scope>NUCLEOTIDE SEQUENCE [LARGE SCALE GENOMIC DNA]</scope>
    <source>
        <strain evidence="16">cv. Yugu1</strain>
    </source>
</reference>
<accession>K3YT59</accession>
<evidence type="ECO:0000313" key="15">
    <source>
        <dbReference type="EnsemblPlants" id="KQL28226"/>
    </source>
</evidence>
<dbReference type="InterPro" id="IPR023395">
    <property type="entry name" value="MCP_dom_sf"/>
</dbReference>
<dbReference type="PROSITE" id="PS50920">
    <property type="entry name" value="SOLCAR"/>
    <property type="match status" value="2"/>
</dbReference>
<keyword evidence="3 13" id="KW-0813">Transport</keyword>
<dbReference type="InterPro" id="IPR018247">
    <property type="entry name" value="EF_Hand_1_Ca_BS"/>
</dbReference>
<dbReference type="GO" id="GO:0005509">
    <property type="term" value="F:calcium ion binding"/>
    <property type="evidence" value="ECO:0007669"/>
    <property type="project" value="InterPro"/>
</dbReference>
<keyword evidence="9" id="KW-1133">Transmembrane helix</keyword>
<evidence type="ECO:0000256" key="12">
    <source>
        <dbReference type="PROSITE-ProRule" id="PRU00282"/>
    </source>
</evidence>
<keyword evidence="6" id="KW-0677">Repeat</keyword>
<evidence type="ECO:0000256" key="13">
    <source>
        <dbReference type="RuleBase" id="RU000488"/>
    </source>
</evidence>
<evidence type="ECO:0000256" key="2">
    <source>
        <dbReference type="ARBA" id="ARBA00006375"/>
    </source>
</evidence>
<dbReference type="SUPFAM" id="SSF47473">
    <property type="entry name" value="EF-hand"/>
    <property type="match status" value="1"/>
</dbReference>
<proteinExistence type="inferred from homology"/>
<dbReference type="InterPro" id="IPR011992">
    <property type="entry name" value="EF-hand-dom_pair"/>
</dbReference>
<dbReference type="eggNOG" id="KOG0036">
    <property type="taxonomic scope" value="Eukaryota"/>
</dbReference>
<dbReference type="OMA" id="RIQTHAC"/>
<keyword evidence="11 12" id="KW-0472">Membrane</keyword>
<evidence type="ECO:0000259" key="14">
    <source>
        <dbReference type="PROSITE" id="PS50222"/>
    </source>
</evidence>
<dbReference type="PANTHER" id="PTHR24089">
    <property type="entry name" value="SOLUTE CARRIER FAMILY 25"/>
    <property type="match status" value="1"/>
</dbReference>
<dbReference type="Gramene" id="KQL28226">
    <property type="protein sequence ID" value="KQL28226"/>
    <property type="gene ID" value="SETIT_017454mg"/>
</dbReference>
<dbReference type="HOGENOM" id="CLU_015166_2_1_1"/>
<evidence type="ECO:0000256" key="11">
    <source>
        <dbReference type="ARBA" id="ARBA00023136"/>
    </source>
</evidence>
<dbReference type="FunFam" id="1.50.40.10:FF:000016">
    <property type="entry name" value="Solute carrier family 25 member 23"/>
    <property type="match status" value="1"/>
</dbReference>
<evidence type="ECO:0000256" key="10">
    <source>
        <dbReference type="ARBA" id="ARBA00023128"/>
    </source>
</evidence>
<feature type="repeat" description="Solcar" evidence="12">
    <location>
        <begin position="296"/>
        <end position="381"/>
    </location>
</feature>
<name>K3YT59_SETIT</name>
<dbReference type="PRINTS" id="PR00926">
    <property type="entry name" value="MITOCARRIER"/>
</dbReference>
<keyword evidence="4 12" id="KW-0812">Transmembrane</keyword>
<evidence type="ECO:0000256" key="3">
    <source>
        <dbReference type="ARBA" id="ARBA00022448"/>
    </source>
</evidence>
<dbReference type="EnsemblPlants" id="KQL28226">
    <property type="protein sequence ID" value="KQL28226"/>
    <property type="gene ID" value="SETIT_017454mg"/>
</dbReference>
<keyword evidence="8" id="KW-0106">Calcium</keyword>
<dbReference type="InterPro" id="IPR002048">
    <property type="entry name" value="EF_hand_dom"/>
</dbReference>
<comment type="subcellular location">
    <subcellularLocation>
        <location evidence="1">Mitochondrion inner membrane</location>
        <topology evidence="1">Multi-pass membrane protein</topology>
    </subcellularLocation>
</comment>
<dbReference type="Pfam" id="PF13499">
    <property type="entry name" value="EF-hand_7"/>
    <property type="match status" value="1"/>
</dbReference>
<evidence type="ECO:0000256" key="5">
    <source>
        <dbReference type="ARBA" id="ARBA00022723"/>
    </source>
</evidence>
<dbReference type="PROSITE" id="PS50222">
    <property type="entry name" value="EF_HAND_2"/>
    <property type="match status" value="2"/>
</dbReference>
<organism evidence="15 16">
    <name type="scientific">Setaria italica</name>
    <name type="common">Foxtail millet</name>
    <name type="synonym">Panicum italicum</name>
    <dbReference type="NCBI Taxonomy" id="4555"/>
    <lineage>
        <taxon>Eukaryota</taxon>
        <taxon>Viridiplantae</taxon>
        <taxon>Streptophyta</taxon>
        <taxon>Embryophyta</taxon>
        <taxon>Tracheophyta</taxon>
        <taxon>Spermatophyta</taxon>
        <taxon>Magnoliopsida</taxon>
        <taxon>Liliopsida</taxon>
        <taxon>Poales</taxon>
        <taxon>Poaceae</taxon>
        <taxon>PACMAD clade</taxon>
        <taxon>Panicoideae</taxon>
        <taxon>Panicodae</taxon>
        <taxon>Paniceae</taxon>
        <taxon>Cenchrinae</taxon>
        <taxon>Setaria</taxon>
    </lineage>
</organism>
<evidence type="ECO:0000256" key="9">
    <source>
        <dbReference type="ARBA" id="ARBA00022989"/>
    </source>
</evidence>
<dbReference type="Gene3D" id="1.50.40.10">
    <property type="entry name" value="Mitochondrial carrier domain"/>
    <property type="match status" value="1"/>
</dbReference>
<dbReference type="GO" id="GO:0015711">
    <property type="term" value="P:organic anion transport"/>
    <property type="evidence" value="ECO:0007669"/>
    <property type="project" value="UniProtKB-ARBA"/>
</dbReference>
<dbReference type="Gene3D" id="1.10.238.10">
    <property type="entry name" value="EF-hand"/>
    <property type="match status" value="2"/>
</dbReference>
<keyword evidence="5" id="KW-0479">Metal-binding</keyword>
<feature type="domain" description="EF-hand" evidence="14">
    <location>
        <begin position="54"/>
        <end position="89"/>
    </location>
</feature>
<evidence type="ECO:0000256" key="1">
    <source>
        <dbReference type="ARBA" id="ARBA00004448"/>
    </source>
</evidence>
<dbReference type="PROSITE" id="PS00018">
    <property type="entry name" value="EF_HAND_1"/>
    <property type="match status" value="1"/>
</dbReference>
<evidence type="ECO:0000256" key="7">
    <source>
        <dbReference type="ARBA" id="ARBA00022792"/>
    </source>
</evidence>
<keyword evidence="10" id="KW-0496">Mitochondrion</keyword>
<dbReference type="GO" id="GO:0015748">
    <property type="term" value="P:organophosphate ester transport"/>
    <property type="evidence" value="ECO:0007669"/>
    <property type="project" value="UniProtKB-ARBA"/>
</dbReference>
<dbReference type="InterPro" id="IPR002067">
    <property type="entry name" value="MCP"/>
</dbReference>
<dbReference type="SUPFAM" id="SSF103506">
    <property type="entry name" value="Mitochondrial carrier"/>
    <property type="match status" value="1"/>
</dbReference>
<evidence type="ECO:0000256" key="4">
    <source>
        <dbReference type="ARBA" id="ARBA00022692"/>
    </source>
</evidence>
<keyword evidence="7" id="KW-0999">Mitochondrion inner membrane</keyword>
<sequence>MSGAAVQAVEPRPAAAAGPAAAASQPAAGGGGGAAGQAATMEHVRLALRETEAEREARIRAVFASFDAAGRGHLDHAQIVAGLAALRVPAVPEGDAGSGAGLEDYARALLRACDRDRDGRVGYDDFRRYMDDKELELYRIFQAIDVEHNGCILPEELWHALVKAGIEIGDEELARFVEHVDKDNDDIGEQAAIPEGISKHVSASKYLTAGGIAGAASRTATAPLDRLKVNMQVQTNRTTVAHAVKGIWREGGLLGFFRGNGLNVVKVAPESAIRFYTYEMLKEYIMKSKGENKSDIGTSGRLIAGGLAGAVAQTAIYPIDLVKTRLQTYEGGRIPSLGALSRDIWIREGPRAFYRGLVPSLLGMVPYAGIDLTVYETLKEMSKTYVLKDSGSS</sequence>
<keyword evidence="16" id="KW-1185">Reference proteome</keyword>
<evidence type="ECO:0000256" key="6">
    <source>
        <dbReference type="ARBA" id="ARBA00022737"/>
    </source>
</evidence>
<dbReference type="GO" id="GO:0055085">
    <property type="term" value="P:transmembrane transport"/>
    <property type="evidence" value="ECO:0007669"/>
    <property type="project" value="InterPro"/>
</dbReference>
<dbReference type="InterPro" id="IPR018108">
    <property type="entry name" value="MCP_transmembrane"/>
</dbReference>
<reference evidence="15" key="2">
    <citation type="submission" date="2018-08" db="UniProtKB">
        <authorList>
            <consortium name="EnsemblPlants"/>
        </authorList>
    </citation>
    <scope>IDENTIFICATION</scope>
    <source>
        <strain evidence="15">Yugu1</strain>
    </source>
</reference>
<feature type="domain" description="EF-hand" evidence="14">
    <location>
        <begin position="101"/>
        <end position="136"/>
    </location>
</feature>
<dbReference type="SMART" id="SM00054">
    <property type="entry name" value="EFh"/>
    <property type="match status" value="3"/>
</dbReference>
<comment type="similarity">
    <text evidence="2 13">Belongs to the mitochondrial carrier (TC 2.A.29) family.</text>
</comment>
<dbReference type="Pfam" id="PF00153">
    <property type="entry name" value="Mito_carr"/>
    <property type="match status" value="2"/>
</dbReference>
<protein>
    <recommendedName>
        <fullName evidence="14">EF-hand domain-containing protein</fullName>
    </recommendedName>
</protein>